<dbReference type="Proteomes" id="UP001180020">
    <property type="component" value="Unassembled WGS sequence"/>
</dbReference>
<sequence>MDVSVTGLESKAEEADATCSLLEAEEQAVPLKKGKGVATWNSAVPRERSTGVSAGELKEREEVGWQLVRGRRRNKGDPQCSRSGAPLSLGEYKQGTLCERMP</sequence>
<dbReference type="EMBL" id="JAUJYO010000009">
    <property type="protein sequence ID" value="KAK1309482.1"/>
    <property type="molecule type" value="Genomic_DNA"/>
</dbReference>
<gene>
    <name evidence="2" type="ORF">QJS10_CPA09g01044</name>
</gene>
<organism evidence="2 3">
    <name type="scientific">Acorus calamus</name>
    <name type="common">Sweet flag</name>
    <dbReference type="NCBI Taxonomy" id="4465"/>
    <lineage>
        <taxon>Eukaryota</taxon>
        <taxon>Viridiplantae</taxon>
        <taxon>Streptophyta</taxon>
        <taxon>Embryophyta</taxon>
        <taxon>Tracheophyta</taxon>
        <taxon>Spermatophyta</taxon>
        <taxon>Magnoliopsida</taxon>
        <taxon>Liliopsida</taxon>
        <taxon>Acoraceae</taxon>
        <taxon>Acorus</taxon>
    </lineage>
</organism>
<feature type="region of interest" description="Disordered" evidence="1">
    <location>
        <begin position="70"/>
        <end position="102"/>
    </location>
</feature>
<name>A0AAV9E848_ACOCL</name>
<reference evidence="2" key="2">
    <citation type="submission" date="2023-06" db="EMBL/GenBank/DDBJ databases">
        <authorList>
            <person name="Ma L."/>
            <person name="Liu K.-W."/>
            <person name="Li Z."/>
            <person name="Hsiao Y.-Y."/>
            <person name="Qi Y."/>
            <person name="Fu T."/>
            <person name="Tang G."/>
            <person name="Zhang D."/>
            <person name="Sun W.-H."/>
            <person name="Liu D.-K."/>
            <person name="Li Y."/>
            <person name="Chen G.-Z."/>
            <person name="Liu X.-D."/>
            <person name="Liao X.-Y."/>
            <person name="Jiang Y.-T."/>
            <person name="Yu X."/>
            <person name="Hao Y."/>
            <person name="Huang J."/>
            <person name="Zhao X.-W."/>
            <person name="Ke S."/>
            <person name="Chen Y.-Y."/>
            <person name="Wu W.-L."/>
            <person name="Hsu J.-L."/>
            <person name="Lin Y.-F."/>
            <person name="Huang M.-D."/>
            <person name="Li C.-Y."/>
            <person name="Huang L."/>
            <person name="Wang Z.-W."/>
            <person name="Zhao X."/>
            <person name="Zhong W.-Y."/>
            <person name="Peng D.-H."/>
            <person name="Ahmad S."/>
            <person name="Lan S."/>
            <person name="Zhang J.-S."/>
            <person name="Tsai W.-C."/>
            <person name="Van De Peer Y."/>
            <person name="Liu Z.-J."/>
        </authorList>
    </citation>
    <scope>NUCLEOTIDE SEQUENCE</scope>
    <source>
        <strain evidence="2">CP</strain>
        <tissue evidence="2">Leaves</tissue>
    </source>
</reference>
<reference evidence="2" key="1">
    <citation type="journal article" date="2023" name="Nat. Commun.">
        <title>Diploid and tetraploid genomes of Acorus and the evolution of monocots.</title>
        <authorList>
            <person name="Ma L."/>
            <person name="Liu K.W."/>
            <person name="Li Z."/>
            <person name="Hsiao Y.Y."/>
            <person name="Qi Y."/>
            <person name="Fu T."/>
            <person name="Tang G.D."/>
            <person name="Zhang D."/>
            <person name="Sun W.H."/>
            <person name="Liu D.K."/>
            <person name="Li Y."/>
            <person name="Chen G.Z."/>
            <person name="Liu X.D."/>
            <person name="Liao X.Y."/>
            <person name="Jiang Y.T."/>
            <person name="Yu X."/>
            <person name="Hao Y."/>
            <person name="Huang J."/>
            <person name="Zhao X.W."/>
            <person name="Ke S."/>
            <person name="Chen Y.Y."/>
            <person name="Wu W.L."/>
            <person name="Hsu J.L."/>
            <person name="Lin Y.F."/>
            <person name="Huang M.D."/>
            <person name="Li C.Y."/>
            <person name="Huang L."/>
            <person name="Wang Z.W."/>
            <person name="Zhao X."/>
            <person name="Zhong W.Y."/>
            <person name="Peng D.H."/>
            <person name="Ahmad S."/>
            <person name="Lan S."/>
            <person name="Zhang J.S."/>
            <person name="Tsai W.C."/>
            <person name="Van de Peer Y."/>
            <person name="Liu Z.J."/>
        </authorList>
    </citation>
    <scope>NUCLEOTIDE SEQUENCE</scope>
    <source>
        <strain evidence="2">CP</strain>
    </source>
</reference>
<proteinExistence type="predicted"/>
<dbReference type="AlphaFoldDB" id="A0AAV9E848"/>
<evidence type="ECO:0000313" key="3">
    <source>
        <dbReference type="Proteomes" id="UP001180020"/>
    </source>
</evidence>
<keyword evidence="3" id="KW-1185">Reference proteome</keyword>
<evidence type="ECO:0000256" key="1">
    <source>
        <dbReference type="SAM" id="MobiDB-lite"/>
    </source>
</evidence>
<comment type="caution">
    <text evidence="2">The sequence shown here is derived from an EMBL/GenBank/DDBJ whole genome shotgun (WGS) entry which is preliminary data.</text>
</comment>
<accession>A0AAV9E848</accession>
<evidence type="ECO:0000313" key="2">
    <source>
        <dbReference type="EMBL" id="KAK1309482.1"/>
    </source>
</evidence>
<protein>
    <submittedName>
        <fullName evidence="2">Uncharacterized protein</fullName>
    </submittedName>
</protein>